<evidence type="ECO:0000259" key="3">
    <source>
        <dbReference type="PROSITE" id="PS51857"/>
    </source>
</evidence>
<dbReference type="InterPro" id="IPR012340">
    <property type="entry name" value="NA-bd_OB-fold"/>
</dbReference>
<evidence type="ECO:0000256" key="2">
    <source>
        <dbReference type="SAM" id="Phobius"/>
    </source>
</evidence>
<keyword evidence="1" id="KW-0597">Phosphoprotein</keyword>
<dbReference type="PANTHER" id="PTHR12962">
    <property type="entry name" value="CALCIUM-REGULATED HEAT STABLE PROTEIN CRHSP-24-RELATED"/>
    <property type="match status" value="1"/>
</dbReference>
<dbReference type="PROSITE" id="PS51857">
    <property type="entry name" value="CSD_2"/>
    <property type="match status" value="1"/>
</dbReference>
<evidence type="ECO:0000313" key="5">
    <source>
        <dbReference type="Proteomes" id="UP000647183"/>
    </source>
</evidence>
<feature type="transmembrane region" description="Helical" evidence="2">
    <location>
        <begin position="171"/>
        <end position="188"/>
    </location>
</feature>
<evidence type="ECO:0000313" key="4">
    <source>
        <dbReference type="EMBL" id="MBD7987693.1"/>
    </source>
</evidence>
<dbReference type="Proteomes" id="UP000647183">
    <property type="component" value="Unassembled WGS sequence"/>
</dbReference>
<protein>
    <submittedName>
        <fullName evidence="4">Cold shock and DUF1294 domain-containing protein</fullName>
    </submittedName>
</protein>
<sequence length="202" mass="21399">MRLAGRIYDWNDDKGFGFVTPTGGGTRAFVHINAFQRGSRRPVGGDLVSYLPDVDGRGRTNAKEVRHAGQKIAVPRQPSRVPRVALGCGALLAAAVAGAMGWLPLAVVGWYAAASLVTLVMYRIDKSAAQGGGRRTPEATLHMAGLVGGWPGALLAQQLFRHKTVKQPFQAVFWMTVALNLVALGWLVRAGRATGLAALMGG</sequence>
<dbReference type="Pfam" id="PF00313">
    <property type="entry name" value="CSD"/>
    <property type="match status" value="1"/>
</dbReference>
<keyword evidence="5" id="KW-1185">Reference proteome</keyword>
<feature type="transmembrane region" description="Helical" evidence="2">
    <location>
        <begin position="108"/>
        <end position="125"/>
    </location>
</feature>
<dbReference type="Gene3D" id="2.40.50.140">
    <property type="entry name" value="Nucleic acid-binding proteins"/>
    <property type="match status" value="1"/>
</dbReference>
<evidence type="ECO:0000256" key="1">
    <source>
        <dbReference type="ARBA" id="ARBA00022553"/>
    </source>
</evidence>
<dbReference type="InterPro" id="IPR052069">
    <property type="entry name" value="Ca-reg_mRNA-binding_domain"/>
</dbReference>
<name>A0ABR8UI45_9GAMM</name>
<dbReference type="InterPro" id="IPR002059">
    <property type="entry name" value="CSP_DNA-bd"/>
</dbReference>
<dbReference type="CDD" id="cd04458">
    <property type="entry name" value="CSP_CDS"/>
    <property type="match status" value="1"/>
</dbReference>
<keyword evidence="2" id="KW-1133">Transmembrane helix</keyword>
<dbReference type="InterPro" id="IPR011129">
    <property type="entry name" value="CSD"/>
</dbReference>
<gene>
    <name evidence="4" type="ORF">H9645_06580</name>
</gene>
<keyword evidence="2" id="KW-0472">Membrane</keyword>
<dbReference type="PANTHER" id="PTHR12962:SF1">
    <property type="entry name" value="COLD SHOCK DOMAIN-CONTAINING PROTEIN CG9705"/>
    <property type="match status" value="1"/>
</dbReference>
<reference evidence="4 5" key="1">
    <citation type="submission" date="2020-08" db="EMBL/GenBank/DDBJ databases">
        <title>A Genomic Blueprint of the Chicken Gut Microbiome.</title>
        <authorList>
            <person name="Gilroy R."/>
            <person name="Ravi A."/>
            <person name="Getino M."/>
            <person name="Pursley I."/>
            <person name="Horton D.L."/>
            <person name="Alikhan N.-F."/>
            <person name="Baker D."/>
            <person name="Gharbi K."/>
            <person name="Hall N."/>
            <person name="Watson M."/>
            <person name="Adriaenssens E.M."/>
            <person name="Foster-Nyarko E."/>
            <person name="Jarju S."/>
            <person name="Secka A."/>
            <person name="Antonio M."/>
            <person name="Oren A."/>
            <person name="Chaudhuri R."/>
            <person name="La Ragione R.M."/>
            <person name="Hildebrand F."/>
            <person name="Pallen M.J."/>
        </authorList>
    </citation>
    <scope>NUCLEOTIDE SEQUENCE [LARGE SCALE GENOMIC DNA]</scope>
    <source>
        <strain evidence="4 5">Sa2BVA3</strain>
    </source>
</reference>
<keyword evidence="2" id="KW-0812">Transmembrane</keyword>
<accession>A0ABR8UI45</accession>
<dbReference type="InterPro" id="IPR010718">
    <property type="entry name" value="DUF1294"/>
</dbReference>
<organism evidence="4 5">
    <name type="scientific">Luteimonas colneyensis</name>
    <dbReference type="NCBI Taxonomy" id="2762230"/>
    <lineage>
        <taxon>Bacteria</taxon>
        <taxon>Pseudomonadati</taxon>
        <taxon>Pseudomonadota</taxon>
        <taxon>Gammaproteobacteria</taxon>
        <taxon>Lysobacterales</taxon>
        <taxon>Lysobacteraceae</taxon>
        <taxon>Luteimonas</taxon>
    </lineage>
</organism>
<proteinExistence type="predicted"/>
<dbReference type="SUPFAM" id="SSF50249">
    <property type="entry name" value="Nucleic acid-binding proteins"/>
    <property type="match status" value="1"/>
</dbReference>
<comment type="caution">
    <text evidence="4">The sequence shown here is derived from an EMBL/GenBank/DDBJ whole genome shotgun (WGS) entry which is preliminary data.</text>
</comment>
<feature type="domain" description="CSD" evidence="3">
    <location>
        <begin position="2"/>
        <end position="67"/>
    </location>
</feature>
<dbReference type="SMART" id="SM00357">
    <property type="entry name" value="CSP"/>
    <property type="match status" value="1"/>
</dbReference>
<dbReference type="Pfam" id="PF06961">
    <property type="entry name" value="DUF1294"/>
    <property type="match status" value="1"/>
</dbReference>
<dbReference type="RefSeq" id="WP_191728897.1">
    <property type="nucleotide sequence ID" value="NZ_JACSQJ010000002.1"/>
</dbReference>
<feature type="transmembrane region" description="Helical" evidence="2">
    <location>
        <begin position="84"/>
        <end position="102"/>
    </location>
</feature>
<dbReference type="EMBL" id="JACSQJ010000002">
    <property type="protein sequence ID" value="MBD7987693.1"/>
    <property type="molecule type" value="Genomic_DNA"/>
</dbReference>